<keyword evidence="6" id="KW-0282">Flagellum</keyword>
<dbReference type="NCBIfam" id="NF009400">
    <property type="entry name" value="PRK12765.1"/>
    <property type="match status" value="1"/>
</dbReference>
<accession>A0A6G5QMV0</accession>
<reference evidence="6 7" key="1">
    <citation type="submission" date="2016-07" db="EMBL/GenBank/DDBJ databases">
        <title>Comparative genomics of the Campylobacter concisus group.</title>
        <authorList>
            <person name="Miller W.G."/>
            <person name="Yee E."/>
            <person name="Chapman M.H."/>
            <person name="Huynh S."/>
            <person name="Bono J.L."/>
            <person name="On S.L.W."/>
            <person name="StLeger J."/>
            <person name="Foster G."/>
            <person name="Parker C.T."/>
        </authorList>
    </citation>
    <scope>NUCLEOTIDE SEQUENCE [LARGE SCALE GENOMIC DNA]</scope>
    <source>
        <strain evidence="6 7">ATCC 33238</strain>
    </source>
</reference>
<dbReference type="EMBL" id="CP012543">
    <property type="protein sequence ID" value="QCD47035.1"/>
    <property type="molecule type" value="Genomic_DNA"/>
</dbReference>
<dbReference type="InterPro" id="IPR040026">
    <property type="entry name" value="FliD"/>
</dbReference>
<evidence type="ECO:0000256" key="1">
    <source>
        <dbReference type="ARBA" id="ARBA00009764"/>
    </source>
</evidence>
<comment type="subcellular location">
    <subcellularLocation>
        <location evidence="5">Secreted</location>
    </subcellularLocation>
    <subcellularLocation>
        <location evidence="5">Bacterial flagellum</location>
    </subcellularLocation>
</comment>
<dbReference type="GO" id="GO:0009424">
    <property type="term" value="C:bacterial-type flagellum hook"/>
    <property type="evidence" value="ECO:0007669"/>
    <property type="project" value="UniProtKB-UniRule"/>
</dbReference>
<dbReference type="GO" id="GO:0071973">
    <property type="term" value="P:bacterial-type flagellum-dependent cell motility"/>
    <property type="evidence" value="ECO:0007669"/>
    <property type="project" value="TreeGrafter"/>
</dbReference>
<dbReference type="Pfam" id="PF07196">
    <property type="entry name" value="Flagellin_IN"/>
    <property type="match status" value="1"/>
</dbReference>
<evidence type="ECO:0000313" key="6">
    <source>
        <dbReference type="EMBL" id="QCD47035.1"/>
    </source>
</evidence>
<dbReference type="GO" id="GO:0009421">
    <property type="term" value="C:bacterial-type flagellum filament cap"/>
    <property type="evidence" value="ECO:0007669"/>
    <property type="project" value="InterPro"/>
</dbReference>
<evidence type="ECO:0000313" key="7">
    <source>
        <dbReference type="Proteomes" id="UP000502377"/>
    </source>
</evidence>
<evidence type="ECO:0000256" key="4">
    <source>
        <dbReference type="ARBA" id="ARBA00023143"/>
    </source>
</evidence>
<dbReference type="GO" id="GO:0005576">
    <property type="term" value="C:extracellular region"/>
    <property type="evidence" value="ECO:0007669"/>
    <property type="project" value="UniProtKB-SubCell"/>
</dbReference>
<dbReference type="Pfam" id="PF02465">
    <property type="entry name" value="FliD_N"/>
    <property type="match status" value="1"/>
</dbReference>
<protein>
    <recommendedName>
        <fullName evidence="5">Flagellar hook-associated protein 2</fullName>
        <shortName evidence="5">HAP2</shortName>
    </recommendedName>
    <alternativeName>
        <fullName evidence="5">Flagellar cap protein</fullName>
    </alternativeName>
</protein>
<comment type="similarity">
    <text evidence="1 5">Belongs to the FliD family.</text>
</comment>
<dbReference type="InterPro" id="IPR003481">
    <property type="entry name" value="FliD_N"/>
</dbReference>
<comment type="subunit">
    <text evidence="2 5">Homopentamer.</text>
</comment>
<keyword evidence="6" id="KW-0969">Cilium</keyword>
<sequence>MALGKVSSLGFGSQVLTQDVINKLKAADEAGQIKPVTNKIAANATKQKDLTALKTLIGTFRSSVSALADDSSYQKRTTSSDGKSADISVSPGVAVQNIDIDVKQLAKKDVYQSTKFGTSSSFIGKNGTFGIKVGNQTYKIEVKSSTTLEELADKINEVTNGAVSARAMKVGGEDPYQLILQSKETGADNKIEITNVDNDGNALNGADDVLQKLGWDSANIANNKISTAQDAEFVYNGITIKRSGNEIKDLNLGMTIKLKDTGKTTFSVKEDTSAIKESMKSMVTAYNNLVNNLKVATDYDSDTKKSGTFQGVGEINTIKSTLNKILFGNQTYTKDNVTKTANLADYGLSLNKEGLLELDSSKLGKKLDEDLQSVQKIFAGGTTYGTAQVLSSKPVDGGALSIGGEDLVINGKKINLAATPASNSSKQNALALLKAINDAGIPGVQATLTANEDGIMLKTTNGTAINIKGSAAALNAVGFSESTVTPKNTTVNGIFASTKKAVDGLINSKNGSLTKYAQSLTEEKKTLDKEKEKTQKTLDAKYATMEERFLAYDKIISKLNSEFSSLKSMIEAEYNKK</sequence>
<dbReference type="Pfam" id="PF07195">
    <property type="entry name" value="FliD_C"/>
    <property type="match status" value="1"/>
</dbReference>
<dbReference type="RefSeq" id="WP_002945084.1">
    <property type="nucleotide sequence ID" value="NZ_CAUTXX010000021.1"/>
</dbReference>
<dbReference type="Proteomes" id="UP000502377">
    <property type="component" value="Chromosome"/>
</dbReference>
<evidence type="ECO:0000256" key="3">
    <source>
        <dbReference type="ARBA" id="ARBA00023054"/>
    </source>
</evidence>
<evidence type="ECO:0000256" key="5">
    <source>
        <dbReference type="RuleBase" id="RU362066"/>
    </source>
</evidence>
<name>A0A6G5QMV0_CAMRE</name>
<dbReference type="AlphaFoldDB" id="A0A6G5QMV0"/>
<keyword evidence="6" id="KW-0966">Cell projection</keyword>
<gene>
    <name evidence="6" type="primary">fliD</name>
    <name evidence="6" type="ORF">CRECT_1382</name>
</gene>
<dbReference type="GO" id="GO:0007155">
    <property type="term" value="P:cell adhesion"/>
    <property type="evidence" value="ECO:0007669"/>
    <property type="project" value="InterPro"/>
</dbReference>
<dbReference type="PANTHER" id="PTHR30288:SF0">
    <property type="entry name" value="FLAGELLAR HOOK-ASSOCIATED PROTEIN 2"/>
    <property type="match status" value="1"/>
</dbReference>
<dbReference type="InterPro" id="IPR010809">
    <property type="entry name" value="FliD_C"/>
</dbReference>
<keyword evidence="5" id="KW-0964">Secreted</keyword>
<keyword evidence="4 5" id="KW-0975">Bacterial flagellum</keyword>
<organism evidence="6 7">
    <name type="scientific">Campylobacter rectus</name>
    <name type="common">Wolinella recta</name>
    <dbReference type="NCBI Taxonomy" id="203"/>
    <lineage>
        <taxon>Bacteria</taxon>
        <taxon>Pseudomonadati</taxon>
        <taxon>Campylobacterota</taxon>
        <taxon>Epsilonproteobacteria</taxon>
        <taxon>Campylobacterales</taxon>
        <taxon>Campylobacteraceae</taxon>
        <taxon>Campylobacter</taxon>
    </lineage>
</organism>
<proteinExistence type="inferred from homology"/>
<dbReference type="KEGG" id="crx:CRECT_1382"/>
<dbReference type="InterPro" id="IPR010810">
    <property type="entry name" value="Flagellin_hook_IN_motif"/>
</dbReference>
<comment type="function">
    <text evidence="5">Required for morphogenesis and for the elongation of the flagellar filament by facilitating polymerization of the flagellin monomers at the tip of growing filament. Forms a capping structure, which prevents flagellin subunits (transported through the central channel of the flagellum) from leaking out without polymerization at the distal end.</text>
</comment>
<dbReference type="PANTHER" id="PTHR30288">
    <property type="entry name" value="FLAGELLAR CAP/ASSEMBLY PROTEIN FLID"/>
    <property type="match status" value="1"/>
</dbReference>
<evidence type="ECO:0000256" key="2">
    <source>
        <dbReference type="ARBA" id="ARBA00011255"/>
    </source>
</evidence>
<keyword evidence="3" id="KW-0175">Coiled coil</keyword>